<keyword evidence="3" id="KW-1003">Cell membrane</keyword>
<dbReference type="SUPFAM" id="SSF103481">
    <property type="entry name" value="Multidrug resistance efflux transporter EmrE"/>
    <property type="match status" value="1"/>
</dbReference>
<sequence length="121" mass="13652">MVKTPQHKKEIFMRWMLLSIAIFSEICGSTCMKLSDGFSNLYASVLTFVFYGVSFSIFIFALKHFDLSFVYALWAGIGILLVSVIGMTYFKEPVSIMKIISILIIVIGVIMLNFSENLSNT</sequence>
<evidence type="ECO:0000256" key="3">
    <source>
        <dbReference type="ARBA" id="ARBA00022475"/>
    </source>
</evidence>
<reference evidence="10" key="1">
    <citation type="journal article" date="2021" name="Microb. Physiol.">
        <title>Proteogenomic Insights into the Physiology of Marine, Sulfate-Reducing, Filamentous Desulfonema limicola and Desulfonema magnum.</title>
        <authorList>
            <person name="Schnaars V."/>
            <person name="Wohlbrand L."/>
            <person name="Scheve S."/>
            <person name="Hinrichs C."/>
            <person name="Reinhardt R."/>
            <person name="Rabus R."/>
        </authorList>
    </citation>
    <scope>NUCLEOTIDE SEQUENCE</scope>
    <source>
        <strain evidence="10">4be13</strain>
    </source>
</reference>
<feature type="transmembrane region" description="Helical" evidence="9">
    <location>
        <begin position="41"/>
        <end position="62"/>
    </location>
</feature>
<evidence type="ECO:0000256" key="2">
    <source>
        <dbReference type="ARBA" id="ARBA00022448"/>
    </source>
</evidence>
<feature type="transmembrane region" description="Helical" evidence="9">
    <location>
        <begin position="96"/>
        <end position="114"/>
    </location>
</feature>
<comment type="similarity">
    <text evidence="7 8">Belongs to the drug/metabolite transporter (DMT) superfamily. Small multidrug resistance (SMR) (TC 2.A.7.1) family.</text>
</comment>
<dbReference type="Proteomes" id="UP000663722">
    <property type="component" value="Chromosome"/>
</dbReference>
<keyword evidence="5 9" id="KW-1133">Transmembrane helix</keyword>
<evidence type="ECO:0000256" key="6">
    <source>
        <dbReference type="ARBA" id="ARBA00023136"/>
    </source>
</evidence>
<keyword evidence="2" id="KW-0813">Transport</keyword>
<dbReference type="AlphaFoldDB" id="A0A975BFL0"/>
<feature type="transmembrane region" description="Helical" evidence="9">
    <location>
        <begin position="12"/>
        <end position="35"/>
    </location>
</feature>
<keyword evidence="11" id="KW-1185">Reference proteome</keyword>
<evidence type="ECO:0000256" key="5">
    <source>
        <dbReference type="ARBA" id="ARBA00022989"/>
    </source>
</evidence>
<dbReference type="GO" id="GO:1990961">
    <property type="term" value="P:xenobiotic detoxification by transmembrane export across the plasma membrane"/>
    <property type="evidence" value="ECO:0007669"/>
    <property type="project" value="UniProtKB-ARBA"/>
</dbReference>
<dbReference type="GO" id="GO:0005886">
    <property type="term" value="C:plasma membrane"/>
    <property type="evidence" value="ECO:0007669"/>
    <property type="project" value="UniProtKB-SubCell"/>
</dbReference>
<feature type="transmembrane region" description="Helical" evidence="9">
    <location>
        <begin position="69"/>
        <end position="90"/>
    </location>
</feature>
<dbReference type="InterPro" id="IPR045324">
    <property type="entry name" value="Small_multidrug_res"/>
</dbReference>
<dbReference type="InterPro" id="IPR000390">
    <property type="entry name" value="Small_drug/metabolite_transptr"/>
</dbReference>
<proteinExistence type="inferred from homology"/>
<organism evidence="10 11">
    <name type="scientific">Desulfonema magnum</name>
    <dbReference type="NCBI Taxonomy" id="45655"/>
    <lineage>
        <taxon>Bacteria</taxon>
        <taxon>Pseudomonadati</taxon>
        <taxon>Thermodesulfobacteriota</taxon>
        <taxon>Desulfobacteria</taxon>
        <taxon>Desulfobacterales</taxon>
        <taxon>Desulfococcaceae</taxon>
        <taxon>Desulfonema</taxon>
    </lineage>
</organism>
<dbReference type="PANTHER" id="PTHR30561:SF1">
    <property type="entry name" value="MULTIDRUG TRANSPORTER EMRE"/>
    <property type="match status" value="1"/>
</dbReference>
<evidence type="ECO:0000256" key="7">
    <source>
        <dbReference type="ARBA" id="ARBA00038032"/>
    </source>
</evidence>
<evidence type="ECO:0000256" key="9">
    <source>
        <dbReference type="SAM" id="Phobius"/>
    </source>
</evidence>
<dbReference type="PANTHER" id="PTHR30561">
    <property type="entry name" value="SMR FAMILY PROTON-DEPENDENT DRUG EFFLUX TRANSPORTER SUGE"/>
    <property type="match status" value="1"/>
</dbReference>
<comment type="subcellular location">
    <subcellularLocation>
        <location evidence="1 8">Cell membrane</location>
        <topology evidence="1 8">Multi-pass membrane protein</topology>
    </subcellularLocation>
</comment>
<dbReference type="InterPro" id="IPR037185">
    <property type="entry name" value="EmrE-like"/>
</dbReference>
<evidence type="ECO:0000256" key="4">
    <source>
        <dbReference type="ARBA" id="ARBA00022692"/>
    </source>
</evidence>
<keyword evidence="4 8" id="KW-0812">Transmembrane</keyword>
<evidence type="ECO:0000313" key="10">
    <source>
        <dbReference type="EMBL" id="QTA84526.1"/>
    </source>
</evidence>
<dbReference type="Pfam" id="PF00893">
    <property type="entry name" value="Multi_Drug_Res"/>
    <property type="match status" value="1"/>
</dbReference>
<dbReference type="EMBL" id="CP061800">
    <property type="protein sequence ID" value="QTA84526.1"/>
    <property type="molecule type" value="Genomic_DNA"/>
</dbReference>
<dbReference type="GO" id="GO:0022857">
    <property type="term" value="F:transmembrane transporter activity"/>
    <property type="evidence" value="ECO:0007669"/>
    <property type="project" value="InterPro"/>
</dbReference>
<evidence type="ECO:0000313" key="11">
    <source>
        <dbReference type="Proteomes" id="UP000663722"/>
    </source>
</evidence>
<evidence type="ECO:0000256" key="1">
    <source>
        <dbReference type="ARBA" id="ARBA00004651"/>
    </source>
</evidence>
<protein>
    <submittedName>
        <fullName evidence="10">Small Multidrug Resistance protein domain-containing protein</fullName>
    </submittedName>
</protein>
<keyword evidence="6 9" id="KW-0472">Membrane</keyword>
<evidence type="ECO:0000256" key="8">
    <source>
        <dbReference type="RuleBase" id="RU003942"/>
    </source>
</evidence>
<accession>A0A975BFL0</accession>
<dbReference type="Gene3D" id="1.10.3730.20">
    <property type="match status" value="1"/>
</dbReference>
<name>A0A975BFL0_9BACT</name>
<dbReference type="KEGG" id="dmm:dnm_005220"/>
<gene>
    <name evidence="10" type="ORF">dnm_005220</name>
</gene>
<dbReference type="FunFam" id="1.10.3730.20:FF:000001">
    <property type="entry name" value="Quaternary ammonium compound resistance transporter SugE"/>
    <property type="match status" value="1"/>
</dbReference>